<feature type="binding site" evidence="8">
    <location>
        <position position="85"/>
    </location>
    <ligand>
        <name>substrate</name>
    </ligand>
</feature>
<feature type="binding site" evidence="8">
    <location>
        <begin position="132"/>
        <end position="134"/>
    </location>
    <ligand>
        <name>S-adenosyl-L-methionine</name>
        <dbReference type="ChEBI" id="CHEBI:59789"/>
    </ligand>
</feature>
<feature type="binding site" evidence="8">
    <location>
        <position position="42"/>
    </location>
    <ligand>
        <name>[4Fe-4S] cluster</name>
        <dbReference type="ChEBI" id="CHEBI:49883"/>
        <note>4Fe-4S-S-AdoMet</note>
    </ligand>
</feature>
<accession>A0A0W1AYY9</accession>
<sequence>MEAVTVSKIPVIEMFGPTIQGEGTVIGVKTMFVRTYGCDYRCSWCDSAFTWDGTAKNKVQMMAADEIMNELLALAGDNFDCVTISGGNPALIGEGMGTFINLLHERGIQAAIETQGSKWQEWFNDVDVLTISPKPPSSGMTTNWEILDNIMSKMENLGRSTHSLKVVVFDDKDFDYAKDIHRRYPNVQLFLQPGNDDVTEEGDISARLLGRLEWLFNKVILDPEMNRVRVLPQLHALIWHNKRGK</sequence>
<evidence type="ECO:0000256" key="3">
    <source>
        <dbReference type="ARBA" id="ARBA00022723"/>
    </source>
</evidence>
<comment type="cofactor">
    <cofactor evidence="8">
        <name>Mg(2+)</name>
        <dbReference type="ChEBI" id="CHEBI:18420"/>
    </cofactor>
</comment>
<feature type="binding site" evidence="8">
    <location>
        <position position="87"/>
    </location>
    <ligand>
        <name>S-adenosyl-L-methionine</name>
        <dbReference type="ChEBI" id="CHEBI:59789"/>
    </ligand>
</feature>
<comment type="subunit">
    <text evidence="8">Homodimer.</text>
</comment>
<evidence type="ECO:0000256" key="8">
    <source>
        <dbReference type="HAMAP-Rule" id="MF_00917"/>
    </source>
</evidence>
<feature type="binding site" evidence="8">
    <location>
        <position position="38"/>
    </location>
    <ligand>
        <name>[4Fe-4S] cluster</name>
        <dbReference type="ChEBI" id="CHEBI:49883"/>
        <note>4Fe-4S-S-AdoMet</note>
    </ligand>
</feature>
<evidence type="ECO:0000256" key="7">
    <source>
        <dbReference type="ARBA" id="ARBA00023239"/>
    </source>
</evidence>
<keyword evidence="1 8" id="KW-0004">4Fe-4S</keyword>
<dbReference type="InterPro" id="IPR017742">
    <property type="entry name" value="Deazaguanine_synth"/>
</dbReference>
<dbReference type="SUPFAM" id="SSF102114">
    <property type="entry name" value="Radical SAM enzymes"/>
    <property type="match status" value="1"/>
</dbReference>
<feature type="binding site" evidence="8">
    <location>
        <position position="45"/>
    </location>
    <ligand>
        <name>[4Fe-4S] cluster</name>
        <dbReference type="ChEBI" id="CHEBI:49883"/>
        <note>4Fe-4S-S-AdoMet</note>
    </ligand>
</feature>
<dbReference type="InterPro" id="IPR058240">
    <property type="entry name" value="rSAM_sf"/>
</dbReference>
<feature type="binding site" evidence="8">
    <location>
        <begin position="19"/>
        <end position="21"/>
    </location>
    <ligand>
        <name>substrate</name>
    </ligand>
</feature>
<dbReference type="InterPro" id="IPR024924">
    <property type="entry name" value="7-CO-7-deazaguanine_synth-like"/>
</dbReference>
<evidence type="ECO:0000256" key="5">
    <source>
        <dbReference type="ARBA" id="ARBA00023004"/>
    </source>
</evidence>
<dbReference type="PIRSF" id="PIRSF000370">
    <property type="entry name" value="QueE"/>
    <property type="match status" value="1"/>
</dbReference>
<protein>
    <recommendedName>
        <fullName evidence="8">7-carboxy-7-deazaguanine synthase</fullName>
        <shortName evidence="8">CDG synthase</shortName>
        <ecNumber evidence="8">4.3.99.3</ecNumber>
    </recommendedName>
    <alternativeName>
        <fullName evidence="8">Queuosine biosynthesis protein QueE</fullName>
    </alternativeName>
</protein>
<dbReference type="UniPathway" id="UPA00391"/>
<gene>
    <name evidence="8" type="primary">queE</name>
    <name evidence="10" type="ORF">UQ64_13860</name>
</gene>
<evidence type="ECO:0000256" key="2">
    <source>
        <dbReference type="ARBA" id="ARBA00022691"/>
    </source>
</evidence>
<dbReference type="EC" id="4.3.99.3" evidence="8"/>
<reference evidence="10 11" key="1">
    <citation type="journal article" date="2015" name="Int. Biodeterior. Biodegradation">
        <title>Physiological and genetic screening methods for the isolation of methyl tert-butyl ether-degrading bacteria for bioremediation purposes.</title>
        <authorList>
            <person name="Guisado I.M."/>
            <person name="Purswani J."/>
            <person name="Gonzalez Lopez J."/>
            <person name="Pozo C."/>
        </authorList>
    </citation>
    <scope>NUCLEOTIDE SEQUENCE [LARGE SCALE GENOMIC DNA]</scope>
    <source>
        <strain evidence="10 11">SH7</strain>
    </source>
</reference>
<dbReference type="GO" id="GO:0000287">
    <property type="term" value="F:magnesium ion binding"/>
    <property type="evidence" value="ECO:0007669"/>
    <property type="project" value="UniProtKB-UniRule"/>
</dbReference>
<dbReference type="InterPro" id="IPR007197">
    <property type="entry name" value="rSAM"/>
</dbReference>
<dbReference type="GO" id="GO:0051539">
    <property type="term" value="F:4 iron, 4 sulfur cluster binding"/>
    <property type="evidence" value="ECO:0007669"/>
    <property type="project" value="UniProtKB-UniRule"/>
</dbReference>
<comment type="catalytic activity">
    <reaction evidence="8">
        <text>6-carboxy-5,6,7,8-tetrahydropterin + H(+) = 7-carboxy-7-carbaguanine + NH4(+)</text>
        <dbReference type="Rhea" id="RHEA:27974"/>
        <dbReference type="ChEBI" id="CHEBI:15378"/>
        <dbReference type="ChEBI" id="CHEBI:28938"/>
        <dbReference type="ChEBI" id="CHEBI:61032"/>
        <dbReference type="ChEBI" id="CHEBI:61036"/>
        <dbReference type="EC" id="4.3.99.3"/>
    </reaction>
</comment>
<comment type="caution">
    <text evidence="8">Lacks conserved residue(s) required for the propagation of feature annotation.</text>
</comment>
<dbReference type="InterPro" id="IPR013785">
    <property type="entry name" value="Aldolase_TIM"/>
</dbReference>
<keyword evidence="7 8" id="KW-0456">Lyase</keyword>
<dbReference type="Gene3D" id="3.20.20.70">
    <property type="entry name" value="Aldolase class I"/>
    <property type="match status" value="1"/>
</dbReference>
<keyword evidence="8" id="KW-0671">Queuosine biosynthesis</keyword>
<keyword evidence="11" id="KW-1185">Reference proteome</keyword>
<evidence type="ECO:0000313" key="10">
    <source>
        <dbReference type="EMBL" id="KTD86550.1"/>
    </source>
</evidence>
<dbReference type="SFLD" id="SFLDF00300">
    <property type="entry name" value="7-carboxy-7-deazaguanine_synth"/>
    <property type="match status" value="1"/>
</dbReference>
<keyword evidence="2 8" id="KW-0949">S-adenosyl-L-methionine</keyword>
<feature type="binding site" evidence="8">
    <location>
        <position position="34"/>
    </location>
    <ligand>
        <name>substrate</name>
    </ligand>
</feature>
<dbReference type="GO" id="GO:0008616">
    <property type="term" value="P:tRNA queuosine(34) biosynthetic process"/>
    <property type="evidence" value="ECO:0007669"/>
    <property type="project" value="UniProtKB-UniRule"/>
</dbReference>
<dbReference type="EMBL" id="LCZJ02000019">
    <property type="protein sequence ID" value="KTD86550.1"/>
    <property type="molecule type" value="Genomic_DNA"/>
</dbReference>
<comment type="caution">
    <text evidence="10">The sequence shown here is derived from an EMBL/GenBank/DDBJ whole genome shotgun (WGS) entry which is preliminary data.</text>
</comment>
<comment type="pathway">
    <text evidence="8">Purine metabolism; 7-cyano-7-deazaguanine biosynthesis.</text>
</comment>
<dbReference type="OrthoDB" id="9792276at2"/>
<keyword evidence="6 8" id="KW-0411">Iron-sulfur</keyword>
<feature type="binding site" evidence="8">
    <location>
        <begin position="44"/>
        <end position="46"/>
    </location>
    <ligand>
        <name>S-adenosyl-L-methionine</name>
        <dbReference type="ChEBI" id="CHEBI:59789"/>
    </ligand>
</feature>
<dbReference type="AlphaFoldDB" id="A0A0W1AYY9"/>
<dbReference type="Proteomes" id="UP000054709">
    <property type="component" value="Unassembled WGS sequence"/>
</dbReference>
<evidence type="ECO:0000313" key="11">
    <source>
        <dbReference type="Proteomes" id="UP000054709"/>
    </source>
</evidence>
<keyword evidence="3 8" id="KW-0479">Metal-binding</keyword>
<dbReference type="SFLD" id="SFLDS00029">
    <property type="entry name" value="Radical_SAM"/>
    <property type="match status" value="1"/>
</dbReference>
<dbReference type="HAMAP" id="MF_00917">
    <property type="entry name" value="QueE"/>
    <property type="match status" value="1"/>
</dbReference>
<evidence type="ECO:0000256" key="4">
    <source>
        <dbReference type="ARBA" id="ARBA00022842"/>
    </source>
</evidence>
<keyword evidence="5 8" id="KW-0408">Iron</keyword>
<dbReference type="PROSITE" id="PS51918">
    <property type="entry name" value="RADICAL_SAM"/>
    <property type="match status" value="1"/>
</dbReference>
<dbReference type="Pfam" id="PF04055">
    <property type="entry name" value="Radical_SAM"/>
    <property type="match status" value="1"/>
</dbReference>
<keyword evidence="4 8" id="KW-0460">Magnesium</keyword>
<feature type="domain" description="Radical SAM core" evidence="9">
    <location>
        <begin position="25"/>
        <end position="241"/>
    </location>
</feature>
<proteinExistence type="inferred from homology"/>
<comment type="cofactor">
    <cofactor evidence="8">
        <name>[4Fe-4S] cluster</name>
        <dbReference type="ChEBI" id="CHEBI:49883"/>
    </cofactor>
    <text evidence="8">Binds 1 [4Fe-4S] cluster. The cluster is coordinated with 3 cysteines and an exchangeable S-adenosyl-L-methionine.</text>
</comment>
<evidence type="ECO:0000256" key="1">
    <source>
        <dbReference type="ARBA" id="ARBA00022485"/>
    </source>
</evidence>
<organism evidence="10 11">
    <name type="scientific">Paenibacillus etheri</name>
    <dbReference type="NCBI Taxonomy" id="1306852"/>
    <lineage>
        <taxon>Bacteria</taxon>
        <taxon>Bacillati</taxon>
        <taxon>Bacillota</taxon>
        <taxon>Bacilli</taxon>
        <taxon>Bacillales</taxon>
        <taxon>Paenibacillaceae</taxon>
        <taxon>Paenibacillus</taxon>
    </lineage>
</organism>
<evidence type="ECO:0000256" key="6">
    <source>
        <dbReference type="ARBA" id="ARBA00023014"/>
    </source>
</evidence>
<name>A0A0W1AYY9_9BACL</name>
<comment type="function">
    <text evidence="8">Catalyzes the complex heterocyclic radical-mediated conversion of 6-carboxy-5,6,7,8-tetrahydropterin (CPH4) to 7-carboxy-7-deazaguanine (CDG), a step common to the biosynthetic pathways of all 7-deazapurine-containing compounds.</text>
</comment>
<comment type="cofactor">
    <cofactor evidence="8">
        <name>S-adenosyl-L-methionine</name>
        <dbReference type="ChEBI" id="CHEBI:59789"/>
    </cofactor>
    <text evidence="8">Binds 1 S-adenosyl-L-methionine per subunit.</text>
</comment>
<dbReference type="PANTHER" id="PTHR42836">
    <property type="entry name" value="7-CARBOXY-7-DEAZAGUANINE SYNTHASE"/>
    <property type="match status" value="1"/>
</dbReference>
<dbReference type="GO" id="GO:1904047">
    <property type="term" value="F:S-adenosyl-L-methionine binding"/>
    <property type="evidence" value="ECO:0007669"/>
    <property type="project" value="UniProtKB-UniRule"/>
</dbReference>
<evidence type="ECO:0000259" key="9">
    <source>
        <dbReference type="PROSITE" id="PS51918"/>
    </source>
</evidence>
<feature type="binding site" evidence="8">
    <location>
        <position position="47"/>
    </location>
    <ligand>
        <name>Mg(2+)</name>
        <dbReference type="ChEBI" id="CHEBI:18420"/>
    </ligand>
</feature>
<comment type="similarity">
    <text evidence="8">Belongs to the radical SAM superfamily. 7-carboxy-7-deazaguanine synthase family.</text>
</comment>
<dbReference type="NCBIfam" id="TIGR03365">
    <property type="entry name" value="Bsubt_queE"/>
    <property type="match status" value="1"/>
</dbReference>
<dbReference type="GO" id="GO:0016840">
    <property type="term" value="F:carbon-nitrogen lyase activity"/>
    <property type="evidence" value="ECO:0007669"/>
    <property type="project" value="UniProtKB-UniRule"/>
</dbReference>
<dbReference type="PANTHER" id="PTHR42836:SF1">
    <property type="entry name" value="7-CARBOXY-7-DEAZAGUANINE SYNTHASE"/>
    <property type="match status" value="1"/>
</dbReference>